<protein>
    <submittedName>
        <fullName evidence="2">Uncharacterized protein</fullName>
    </submittedName>
</protein>
<keyword evidence="3" id="KW-1185">Reference proteome</keyword>
<dbReference type="EMBL" id="RMBX01000003">
    <property type="protein sequence ID" value="RPD42069.1"/>
    <property type="molecule type" value="Genomic_DNA"/>
</dbReference>
<name>A0A3N4MR09_9BACT</name>
<feature type="transmembrane region" description="Helical" evidence="1">
    <location>
        <begin position="65"/>
        <end position="88"/>
    </location>
</feature>
<keyword evidence="1" id="KW-0812">Transmembrane</keyword>
<feature type="transmembrane region" description="Helical" evidence="1">
    <location>
        <begin position="109"/>
        <end position="132"/>
    </location>
</feature>
<sequence length="176" mass="19890">MEELKAAWQNMGAGHKSPEDLKTYLRKMPVRRGVLFQMILETTLFALFLVFYYDAFDGHKKPLYLNLLLAGAVGFVVLHNLTGIVQAMNVLKGKHLRDVLTAYSAHLKVFAAISVASRLAMYICLMLFFTYAIELNTFKVWVLIGAAFIFIAQMVVLVRTWLKRIDAADPGRFAGQ</sequence>
<dbReference type="OrthoDB" id="954677at2"/>
<keyword evidence="1" id="KW-1133">Transmembrane helix</keyword>
<feature type="transmembrane region" description="Helical" evidence="1">
    <location>
        <begin position="34"/>
        <end position="53"/>
    </location>
</feature>
<gene>
    <name evidence="2" type="ORF">EG028_07925</name>
</gene>
<dbReference type="AlphaFoldDB" id="A0A3N4MR09"/>
<feature type="transmembrane region" description="Helical" evidence="1">
    <location>
        <begin position="138"/>
        <end position="162"/>
    </location>
</feature>
<keyword evidence="1" id="KW-0472">Membrane</keyword>
<evidence type="ECO:0000313" key="2">
    <source>
        <dbReference type="EMBL" id="RPD42069.1"/>
    </source>
</evidence>
<evidence type="ECO:0000256" key="1">
    <source>
        <dbReference type="SAM" id="Phobius"/>
    </source>
</evidence>
<reference evidence="3" key="1">
    <citation type="submission" date="2018-11" db="EMBL/GenBank/DDBJ databases">
        <title>Chitinophaga lutea sp.nov., isolate from arsenic contaminated soil.</title>
        <authorList>
            <person name="Zong Y."/>
        </authorList>
    </citation>
    <scope>NUCLEOTIDE SEQUENCE [LARGE SCALE GENOMIC DNA]</scope>
    <source>
        <strain evidence="3">YLT18</strain>
    </source>
</reference>
<evidence type="ECO:0000313" key="3">
    <source>
        <dbReference type="Proteomes" id="UP000279089"/>
    </source>
</evidence>
<accession>A0A3N4MR09</accession>
<dbReference type="RefSeq" id="WP_120515044.1">
    <property type="nucleotide sequence ID" value="NZ_QXZY01000002.1"/>
</dbReference>
<organism evidence="2 3">
    <name type="scientific">Chitinophaga barathri</name>
    <dbReference type="NCBI Taxonomy" id="1647451"/>
    <lineage>
        <taxon>Bacteria</taxon>
        <taxon>Pseudomonadati</taxon>
        <taxon>Bacteroidota</taxon>
        <taxon>Chitinophagia</taxon>
        <taxon>Chitinophagales</taxon>
        <taxon>Chitinophagaceae</taxon>
        <taxon>Chitinophaga</taxon>
    </lineage>
</organism>
<proteinExistence type="predicted"/>
<dbReference type="Proteomes" id="UP000279089">
    <property type="component" value="Unassembled WGS sequence"/>
</dbReference>
<comment type="caution">
    <text evidence="2">The sequence shown here is derived from an EMBL/GenBank/DDBJ whole genome shotgun (WGS) entry which is preliminary data.</text>
</comment>